<dbReference type="EMBL" id="CH479180">
    <property type="protein sequence ID" value="EDW28281.1"/>
    <property type="molecule type" value="Genomic_DNA"/>
</dbReference>
<name>B4G6W2_DROPE</name>
<feature type="compositionally biased region" description="Low complexity" evidence="1">
    <location>
        <begin position="43"/>
        <end position="54"/>
    </location>
</feature>
<accession>B4G6W2</accession>
<sequence>MQNARTHTKGPPQDERQAEAATVAATVTAEASHKATDNRIGDSTSTSTSCSCSSLTGHPCPPCRTANDPRAKTSARQQQQQQRDG</sequence>
<feature type="compositionally biased region" description="Basic and acidic residues" evidence="1">
    <location>
        <begin position="31"/>
        <end position="40"/>
    </location>
</feature>
<protein>
    <submittedName>
        <fullName evidence="2">GL19031</fullName>
    </submittedName>
</protein>
<feature type="region of interest" description="Disordered" evidence="1">
    <location>
        <begin position="1"/>
        <end position="85"/>
    </location>
</feature>
<gene>
    <name evidence="2" type="primary">Dper\GL19031</name>
    <name evidence="2" type="ORF">Dper_GL19031</name>
</gene>
<evidence type="ECO:0000256" key="1">
    <source>
        <dbReference type="SAM" id="MobiDB-lite"/>
    </source>
</evidence>
<dbReference type="Proteomes" id="UP000008744">
    <property type="component" value="Unassembled WGS sequence"/>
</dbReference>
<evidence type="ECO:0000313" key="3">
    <source>
        <dbReference type="Proteomes" id="UP000008744"/>
    </source>
</evidence>
<dbReference type="AlphaFoldDB" id="B4G6W2"/>
<proteinExistence type="predicted"/>
<organism evidence="3">
    <name type="scientific">Drosophila persimilis</name>
    <name type="common">Fruit fly</name>
    <dbReference type="NCBI Taxonomy" id="7234"/>
    <lineage>
        <taxon>Eukaryota</taxon>
        <taxon>Metazoa</taxon>
        <taxon>Ecdysozoa</taxon>
        <taxon>Arthropoda</taxon>
        <taxon>Hexapoda</taxon>
        <taxon>Insecta</taxon>
        <taxon>Pterygota</taxon>
        <taxon>Neoptera</taxon>
        <taxon>Endopterygota</taxon>
        <taxon>Diptera</taxon>
        <taxon>Brachycera</taxon>
        <taxon>Muscomorpha</taxon>
        <taxon>Ephydroidea</taxon>
        <taxon>Drosophilidae</taxon>
        <taxon>Drosophila</taxon>
        <taxon>Sophophora</taxon>
    </lineage>
</organism>
<evidence type="ECO:0000313" key="2">
    <source>
        <dbReference type="EMBL" id="EDW28281.1"/>
    </source>
</evidence>
<reference evidence="2 3" key="1">
    <citation type="journal article" date="2007" name="Nature">
        <title>Evolution of genes and genomes on the Drosophila phylogeny.</title>
        <authorList>
            <consortium name="Drosophila 12 Genomes Consortium"/>
            <person name="Clark A.G."/>
            <person name="Eisen M.B."/>
            <person name="Smith D.R."/>
            <person name="Bergman C.M."/>
            <person name="Oliver B."/>
            <person name="Markow T.A."/>
            <person name="Kaufman T.C."/>
            <person name="Kellis M."/>
            <person name="Gelbart W."/>
            <person name="Iyer V.N."/>
            <person name="Pollard D.A."/>
            <person name="Sackton T.B."/>
            <person name="Larracuente A.M."/>
            <person name="Singh N.D."/>
            <person name="Abad J.P."/>
            <person name="Abt D.N."/>
            <person name="Adryan B."/>
            <person name="Aguade M."/>
            <person name="Akashi H."/>
            <person name="Anderson W.W."/>
            <person name="Aquadro C.F."/>
            <person name="Ardell D.H."/>
            <person name="Arguello R."/>
            <person name="Artieri C.G."/>
            <person name="Barbash D.A."/>
            <person name="Barker D."/>
            <person name="Barsanti P."/>
            <person name="Batterham P."/>
            <person name="Batzoglou S."/>
            <person name="Begun D."/>
            <person name="Bhutkar A."/>
            <person name="Blanco E."/>
            <person name="Bosak S.A."/>
            <person name="Bradley R.K."/>
            <person name="Brand A.D."/>
            <person name="Brent M.R."/>
            <person name="Brooks A.N."/>
            <person name="Brown R.H."/>
            <person name="Butlin R.K."/>
            <person name="Caggese C."/>
            <person name="Calvi B.R."/>
            <person name="Bernardo de Carvalho A."/>
            <person name="Caspi A."/>
            <person name="Castrezana S."/>
            <person name="Celniker S.E."/>
            <person name="Chang J.L."/>
            <person name="Chapple C."/>
            <person name="Chatterji S."/>
            <person name="Chinwalla A."/>
            <person name="Civetta A."/>
            <person name="Clifton S.W."/>
            <person name="Comeron J.M."/>
            <person name="Costello J.C."/>
            <person name="Coyne J.A."/>
            <person name="Daub J."/>
            <person name="David R.G."/>
            <person name="Delcher A.L."/>
            <person name="Delehaunty K."/>
            <person name="Do C.B."/>
            <person name="Ebling H."/>
            <person name="Edwards K."/>
            <person name="Eickbush T."/>
            <person name="Evans J.D."/>
            <person name="Filipski A."/>
            <person name="Findeiss S."/>
            <person name="Freyhult E."/>
            <person name="Fulton L."/>
            <person name="Fulton R."/>
            <person name="Garcia A.C."/>
            <person name="Gardiner A."/>
            <person name="Garfield D.A."/>
            <person name="Garvin B.E."/>
            <person name="Gibson G."/>
            <person name="Gilbert D."/>
            <person name="Gnerre S."/>
            <person name="Godfrey J."/>
            <person name="Good R."/>
            <person name="Gotea V."/>
            <person name="Gravely B."/>
            <person name="Greenberg A.J."/>
            <person name="Griffiths-Jones S."/>
            <person name="Gross S."/>
            <person name="Guigo R."/>
            <person name="Gustafson E.A."/>
            <person name="Haerty W."/>
            <person name="Hahn M.W."/>
            <person name="Halligan D.L."/>
            <person name="Halpern A.L."/>
            <person name="Halter G.M."/>
            <person name="Han M.V."/>
            <person name="Heger A."/>
            <person name="Hillier L."/>
            <person name="Hinrichs A.S."/>
            <person name="Holmes I."/>
            <person name="Hoskins R.A."/>
            <person name="Hubisz M.J."/>
            <person name="Hultmark D."/>
            <person name="Huntley M.A."/>
            <person name="Jaffe D.B."/>
            <person name="Jagadeeshan S."/>
            <person name="Jeck W.R."/>
            <person name="Johnson J."/>
            <person name="Jones C.D."/>
            <person name="Jordan W.C."/>
            <person name="Karpen G.H."/>
            <person name="Kataoka E."/>
            <person name="Keightley P.D."/>
            <person name="Kheradpour P."/>
            <person name="Kirkness E.F."/>
            <person name="Koerich L.B."/>
            <person name="Kristiansen K."/>
            <person name="Kudrna D."/>
            <person name="Kulathinal R.J."/>
            <person name="Kumar S."/>
            <person name="Kwok R."/>
            <person name="Lander E."/>
            <person name="Langley C.H."/>
            <person name="Lapoint R."/>
            <person name="Lazzaro B.P."/>
            <person name="Lee S.J."/>
            <person name="Levesque L."/>
            <person name="Li R."/>
            <person name="Lin C.F."/>
            <person name="Lin M.F."/>
            <person name="Lindblad-Toh K."/>
            <person name="Llopart A."/>
            <person name="Long M."/>
            <person name="Low L."/>
            <person name="Lozovsky E."/>
            <person name="Lu J."/>
            <person name="Luo M."/>
            <person name="Machado C.A."/>
            <person name="Makalowski W."/>
            <person name="Marzo M."/>
            <person name="Matsuda M."/>
            <person name="Matzkin L."/>
            <person name="McAllister B."/>
            <person name="McBride C.S."/>
            <person name="McKernan B."/>
            <person name="McKernan K."/>
            <person name="Mendez-Lago M."/>
            <person name="Minx P."/>
            <person name="Mollenhauer M.U."/>
            <person name="Montooth K."/>
            <person name="Mount S.M."/>
            <person name="Mu X."/>
            <person name="Myers E."/>
            <person name="Negre B."/>
            <person name="Newfeld S."/>
            <person name="Nielsen R."/>
            <person name="Noor M.A."/>
            <person name="O'Grady P."/>
            <person name="Pachter L."/>
            <person name="Papaceit M."/>
            <person name="Parisi M.J."/>
            <person name="Parisi M."/>
            <person name="Parts L."/>
            <person name="Pedersen J.S."/>
            <person name="Pesole G."/>
            <person name="Phillippy A.M."/>
            <person name="Ponting C.P."/>
            <person name="Pop M."/>
            <person name="Porcelli D."/>
            <person name="Powell J.R."/>
            <person name="Prohaska S."/>
            <person name="Pruitt K."/>
            <person name="Puig M."/>
            <person name="Quesneville H."/>
            <person name="Ram K.R."/>
            <person name="Rand D."/>
            <person name="Rasmussen M.D."/>
            <person name="Reed L.K."/>
            <person name="Reenan R."/>
            <person name="Reily A."/>
            <person name="Remington K.A."/>
            <person name="Rieger T.T."/>
            <person name="Ritchie M.G."/>
            <person name="Robin C."/>
            <person name="Rogers Y.H."/>
            <person name="Rohde C."/>
            <person name="Rozas J."/>
            <person name="Rubenfield M.J."/>
            <person name="Ruiz A."/>
            <person name="Russo S."/>
            <person name="Salzberg S.L."/>
            <person name="Sanchez-Gracia A."/>
            <person name="Saranga D.J."/>
            <person name="Sato H."/>
            <person name="Schaeffer S.W."/>
            <person name="Schatz M.C."/>
            <person name="Schlenke T."/>
            <person name="Schwartz R."/>
            <person name="Segarra C."/>
            <person name="Singh R.S."/>
            <person name="Sirot L."/>
            <person name="Sirota M."/>
            <person name="Sisneros N.B."/>
            <person name="Smith C.D."/>
            <person name="Smith T.F."/>
            <person name="Spieth J."/>
            <person name="Stage D.E."/>
            <person name="Stark A."/>
            <person name="Stephan W."/>
            <person name="Strausberg R.L."/>
            <person name="Strempel S."/>
            <person name="Sturgill D."/>
            <person name="Sutton G."/>
            <person name="Sutton G.G."/>
            <person name="Tao W."/>
            <person name="Teichmann S."/>
            <person name="Tobari Y.N."/>
            <person name="Tomimura Y."/>
            <person name="Tsolas J.M."/>
            <person name="Valente V.L."/>
            <person name="Venter E."/>
            <person name="Venter J.C."/>
            <person name="Vicario S."/>
            <person name="Vieira F.G."/>
            <person name="Vilella A.J."/>
            <person name="Villasante A."/>
            <person name="Walenz B."/>
            <person name="Wang J."/>
            <person name="Wasserman M."/>
            <person name="Watts T."/>
            <person name="Wilson D."/>
            <person name="Wilson R.K."/>
            <person name="Wing R.A."/>
            <person name="Wolfner M.F."/>
            <person name="Wong A."/>
            <person name="Wong G.K."/>
            <person name="Wu C.I."/>
            <person name="Wu G."/>
            <person name="Yamamoto D."/>
            <person name="Yang H.P."/>
            <person name="Yang S.P."/>
            <person name="Yorke J.A."/>
            <person name="Yoshida K."/>
            <person name="Zdobnov E."/>
            <person name="Zhang P."/>
            <person name="Zhang Y."/>
            <person name="Zimin A.V."/>
            <person name="Baldwin J."/>
            <person name="Abdouelleil A."/>
            <person name="Abdulkadir J."/>
            <person name="Abebe A."/>
            <person name="Abera B."/>
            <person name="Abreu J."/>
            <person name="Acer S.C."/>
            <person name="Aftuck L."/>
            <person name="Alexander A."/>
            <person name="An P."/>
            <person name="Anderson E."/>
            <person name="Anderson S."/>
            <person name="Arachi H."/>
            <person name="Azer M."/>
            <person name="Bachantsang P."/>
            <person name="Barry A."/>
            <person name="Bayul T."/>
            <person name="Berlin A."/>
            <person name="Bessette D."/>
            <person name="Bloom T."/>
            <person name="Blye J."/>
            <person name="Boguslavskiy L."/>
            <person name="Bonnet C."/>
            <person name="Boukhgalter B."/>
            <person name="Bourzgui I."/>
            <person name="Brown A."/>
            <person name="Cahill P."/>
            <person name="Channer S."/>
            <person name="Cheshatsang Y."/>
            <person name="Chuda L."/>
            <person name="Citroen M."/>
            <person name="Collymore A."/>
            <person name="Cooke P."/>
            <person name="Costello M."/>
            <person name="D'Aco K."/>
            <person name="Daza R."/>
            <person name="De Haan G."/>
            <person name="DeGray S."/>
            <person name="DeMaso C."/>
            <person name="Dhargay N."/>
            <person name="Dooley K."/>
            <person name="Dooley E."/>
            <person name="Doricent M."/>
            <person name="Dorje P."/>
            <person name="Dorjee K."/>
            <person name="Dupes A."/>
            <person name="Elong R."/>
            <person name="Falk J."/>
            <person name="Farina A."/>
            <person name="Faro S."/>
            <person name="Ferguson D."/>
            <person name="Fisher S."/>
            <person name="Foley C.D."/>
            <person name="Franke A."/>
            <person name="Friedrich D."/>
            <person name="Gadbois L."/>
            <person name="Gearin G."/>
            <person name="Gearin C.R."/>
            <person name="Giannoukos G."/>
            <person name="Goode T."/>
            <person name="Graham J."/>
            <person name="Grandbois E."/>
            <person name="Grewal S."/>
            <person name="Gyaltsen K."/>
            <person name="Hafez N."/>
            <person name="Hagos B."/>
            <person name="Hall J."/>
            <person name="Henson C."/>
            <person name="Hollinger A."/>
            <person name="Honan T."/>
            <person name="Huard M.D."/>
            <person name="Hughes L."/>
            <person name="Hurhula B."/>
            <person name="Husby M.E."/>
            <person name="Kamat A."/>
            <person name="Kanga B."/>
            <person name="Kashin S."/>
            <person name="Khazanovich D."/>
            <person name="Kisner P."/>
            <person name="Lance K."/>
            <person name="Lara M."/>
            <person name="Lee W."/>
            <person name="Lennon N."/>
            <person name="Letendre F."/>
            <person name="LeVine R."/>
            <person name="Lipovsky A."/>
            <person name="Liu X."/>
            <person name="Liu J."/>
            <person name="Liu S."/>
            <person name="Lokyitsang T."/>
            <person name="Lokyitsang Y."/>
            <person name="Lubonja R."/>
            <person name="Lui A."/>
            <person name="MacDonald P."/>
            <person name="Magnisalis V."/>
            <person name="Maru K."/>
            <person name="Matthews C."/>
            <person name="McCusker W."/>
            <person name="McDonough S."/>
            <person name="Mehta T."/>
            <person name="Meldrim J."/>
            <person name="Meneus L."/>
            <person name="Mihai O."/>
            <person name="Mihalev A."/>
            <person name="Mihova T."/>
            <person name="Mittelman R."/>
            <person name="Mlenga V."/>
            <person name="Montmayeur A."/>
            <person name="Mulrain L."/>
            <person name="Navidi A."/>
            <person name="Naylor J."/>
            <person name="Negash T."/>
            <person name="Nguyen T."/>
            <person name="Nguyen N."/>
            <person name="Nicol R."/>
            <person name="Norbu C."/>
            <person name="Norbu N."/>
            <person name="Novod N."/>
            <person name="O'Neill B."/>
            <person name="Osman S."/>
            <person name="Markiewicz E."/>
            <person name="Oyono O.L."/>
            <person name="Patti C."/>
            <person name="Phunkhang P."/>
            <person name="Pierre F."/>
            <person name="Priest M."/>
            <person name="Raghuraman S."/>
            <person name="Rege F."/>
            <person name="Reyes R."/>
            <person name="Rise C."/>
            <person name="Rogov P."/>
            <person name="Ross K."/>
            <person name="Ryan E."/>
            <person name="Settipalli S."/>
            <person name="Shea T."/>
            <person name="Sherpa N."/>
            <person name="Shi L."/>
            <person name="Shih D."/>
            <person name="Sparrow T."/>
            <person name="Spaulding J."/>
            <person name="Stalker J."/>
            <person name="Stange-Thomann N."/>
            <person name="Stavropoulos S."/>
            <person name="Stone C."/>
            <person name="Strader C."/>
            <person name="Tesfaye S."/>
            <person name="Thomson T."/>
            <person name="Thoulutsang Y."/>
            <person name="Thoulutsang D."/>
            <person name="Topham K."/>
            <person name="Topping I."/>
            <person name="Tsamla T."/>
            <person name="Vassiliev H."/>
            <person name="Vo A."/>
            <person name="Wangchuk T."/>
            <person name="Wangdi T."/>
            <person name="Weiand M."/>
            <person name="Wilkinson J."/>
            <person name="Wilson A."/>
            <person name="Yadav S."/>
            <person name="Young G."/>
            <person name="Yu Q."/>
            <person name="Zembek L."/>
            <person name="Zhong D."/>
            <person name="Zimmer A."/>
            <person name="Zwirko Z."/>
            <person name="Jaffe D.B."/>
            <person name="Alvarez P."/>
            <person name="Brockman W."/>
            <person name="Butler J."/>
            <person name="Chin C."/>
            <person name="Gnerre S."/>
            <person name="Grabherr M."/>
            <person name="Kleber M."/>
            <person name="Mauceli E."/>
            <person name="MacCallum I."/>
        </authorList>
    </citation>
    <scope>NUCLEOTIDE SEQUENCE [LARGE SCALE GENOMIC DNA]</scope>
    <source>
        <strain evidence="3">MSH-3 / Tucson 14011-0111.49</strain>
    </source>
</reference>
<feature type="compositionally biased region" description="Low complexity" evidence="1">
    <location>
        <begin position="19"/>
        <end position="30"/>
    </location>
</feature>
<dbReference type="HOGENOM" id="CLU_2515032_0_0_1"/>
<keyword evidence="3" id="KW-1185">Reference proteome</keyword>